<dbReference type="PROSITE" id="PS01124">
    <property type="entry name" value="HTH_ARAC_FAMILY_2"/>
    <property type="match status" value="1"/>
</dbReference>
<protein>
    <submittedName>
        <fullName evidence="5">Helix-turn-helix transcriptional regulator</fullName>
    </submittedName>
</protein>
<dbReference type="Gene3D" id="1.10.10.60">
    <property type="entry name" value="Homeodomain-like"/>
    <property type="match status" value="1"/>
</dbReference>
<dbReference type="GO" id="GO:0003700">
    <property type="term" value="F:DNA-binding transcription factor activity"/>
    <property type="evidence" value="ECO:0007669"/>
    <property type="project" value="InterPro"/>
</dbReference>
<reference evidence="5" key="1">
    <citation type="submission" date="2023-05" db="EMBL/GenBank/DDBJ databases">
        <authorList>
            <person name="Zhang X."/>
        </authorList>
    </citation>
    <scope>NUCLEOTIDE SEQUENCE</scope>
    <source>
        <strain evidence="5">BD1B2-1</strain>
    </source>
</reference>
<dbReference type="AlphaFoldDB" id="A0AAE3UJM2"/>
<dbReference type="PANTHER" id="PTHR43280:SF32">
    <property type="entry name" value="TRANSCRIPTIONAL REGULATORY PROTEIN"/>
    <property type="match status" value="1"/>
</dbReference>
<dbReference type="PANTHER" id="PTHR43280">
    <property type="entry name" value="ARAC-FAMILY TRANSCRIPTIONAL REGULATOR"/>
    <property type="match status" value="1"/>
</dbReference>
<feature type="domain" description="HTH araC/xylS-type" evidence="4">
    <location>
        <begin position="198"/>
        <end position="303"/>
    </location>
</feature>
<comment type="caution">
    <text evidence="5">The sequence shown here is derived from an EMBL/GenBank/DDBJ whole genome shotgun (WGS) entry which is preliminary data.</text>
</comment>
<evidence type="ECO:0000313" key="6">
    <source>
        <dbReference type="Proteomes" id="UP001232063"/>
    </source>
</evidence>
<dbReference type="GO" id="GO:0043565">
    <property type="term" value="F:sequence-specific DNA binding"/>
    <property type="evidence" value="ECO:0007669"/>
    <property type="project" value="InterPro"/>
</dbReference>
<gene>
    <name evidence="5" type="ORF">QNI22_36065</name>
</gene>
<keyword evidence="1" id="KW-0805">Transcription regulation</keyword>
<accession>A0AAE3UJM2</accession>
<sequence>MKRFATINEFLQFRHLPKPEHPLICVFEIKSVERLRLEEPASWLYDFYAIALKRVSNVEDAKLKYGQQQFDFDNGIMSFVAPGQILSLSLEDHVEAIQQSGWMLLIHPDFLWNTPLAQTIKRYDFWDYSVNEALFLSEKEETTLVHILVNIQQECHLNIDKFTKSIVISHLETLLNYADRFYHRQFITREKTNHYLLERLEKLLNDYFANDDLMTKGLPTVSYIAESLNLSPKYLSSLLKVLTGQNTQQHIHNMLIEKAKEKLSATDLSVGEIAYALGFEHIQSFSKLFKAKTQLSPIEFRASFK</sequence>
<dbReference type="EMBL" id="JASJOU010000020">
    <property type="protein sequence ID" value="MDJ1506132.1"/>
    <property type="molecule type" value="Genomic_DNA"/>
</dbReference>
<dbReference type="Pfam" id="PF12833">
    <property type="entry name" value="HTH_18"/>
    <property type="match status" value="1"/>
</dbReference>
<keyword evidence="3" id="KW-0804">Transcription</keyword>
<dbReference type="InterPro" id="IPR018060">
    <property type="entry name" value="HTH_AraC"/>
</dbReference>
<evidence type="ECO:0000256" key="2">
    <source>
        <dbReference type="ARBA" id="ARBA00023125"/>
    </source>
</evidence>
<dbReference type="SMART" id="SM00342">
    <property type="entry name" value="HTH_ARAC"/>
    <property type="match status" value="1"/>
</dbReference>
<evidence type="ECO:0000256" key="3">
    <source>
        <dbReference type="ARBA" id="ARBA00023163"/>
    </source>
</evidence>
<evidence type="ECO:0000256" key="1">
    <source>
        <dbReference type="ARBA" id="ARBA00023015"/>
    </source>
</evidence>
<dbReference type="Proteomes" id="UP001232063">
    <property type="component" value="Unassembled WGS sequence"/>
</dbReference>
<evidence type="ECO:0000259" key="4">
    <source>
        <dbReference type="PROSITE" id="PS01124"/>
    </source>
</evidence>
<name>A0AAE3UJM2_9BACT</name>
<keyword evidence="6" id="KW-1185">Reference proteome</keyword>
<dbReference type="SUPFAM" id="SSF46689">
    <property type="entry name" value="Homeodomain-like"/>
    <property type="match status" value="1"/>
</dbReference>
<proteinExistence type="predicted"/>
<keyword evidence="2" id="KW-0238">DNA-binding</keyword>
<dbReference type="RefSeq" id="WP_314518887.1">
    <property type="nucleotide sequence ID" value="NZ_JASJOU010000020.1"/>
</dbReference>
<organism evidence="5 6">
    <name type="scientific">Xanthocytophaga agilis</name>
    <dbReference type="NCBI Taxonomy" id="3048010"/>
    <lineage>
        <taxon>Bacteria</taxon>
        <taxon>Pseudomonadati</taxon>
        <taxon>Bacteroidota</taxon>
        <taxon>Cytophagia</taxon>
        <taxon>Cytophagales</taxon>
        <taxon>Rhodocytophagaceae</taxon>
        <taxon>Xanthocytophaga</taxon>
    </lineage>
</organism>
<dbReference type="InterPro" id="IPR009057">
    <property type="entry name" value="Homeodomain-like_sf"/>
</dbReference>
<evidence type="ECO:0000313" key="5">
    <source>
        <dbReference type="EMBL" id="MDJ1506132.1"/>
    </source>
</evidence>